<dbReference type="Gene3D" id="2.60.120.10">
    <property type="entry name" value="Jelly Rolls"/>
    <property type="match status" value="1"/>
</dbReference>
<dbReference type="InterPro" id="IPR000595">
    <property type="entry name" value="cNMP-bd_dom"/>
</dbReference>
<dbReference type="CDD" id="cd00038">
    <property type="entry name" value="CAP_ED"/>
    <property type="match status" value="1"/>
</dbReference>
<organism evidence="2 3">
    <name type="scientific">Flavipsychrobacter stenotrophus</name>
    <dbReference type="NCBI Taxonomy" id="2077091"/>
    <lineage>
        <taxon>Bacteria</taxon>
        <taxon>Pseudomonadati</taxon>
        <taxon>Bacteroidota</taxon>
        <taxon>Chitinophagia</taxon>
        <taxon>Chitinophagales</taxon>
        <taxon>Chitinophagaceae</taxon>
        <taxon>Flavipsychrobacter</taxon>
    </lineage>
</organism>
<comment type="caution">
    <text evidence="2">The sequence shown here is derived from an EMBL/GenBank/DDBJ whole genome shotgun (WGS) entry which is preliminary data.</text>
</comment>
<evidence type="ECO:0000313" key="2">
    <source>
        <dbReference type="EMBL" id="PQJ11138.1"/>
    </source>
</evidence>
<dbReference type="OrthoDB" id="9788438at2"/>
<dbReference type="RefSeq" id="WP_105039866.1">
    <property type="nucleotide sequence ID" value="NZ_PPSL01000003.1"/>
</dbReference>
<reference evidence="2 3" key="1">
    <citation type="submission" date="2018-01" db="EMBL/GenBank/DDBJ databases">
        <title>A novel member of the phylum Bacteroidetes isolated from glacier ice.</title>
        <authorList>
            <person name="Liu Q."/>
            <person name="Xin Y.-H."/>
        </authorList>
    </citation>
    <scope>NUCLEOTIDE SEQUENCE [LARGE SCALE GENOMIC DNA]</scope>
    <source>
        <strain evidence="2 3">RB1R16</strain>
    </source>
</reference>
<gene>
    <name evidence="2" type="ORF">CJD36_014310</name>
</gene>
<dbReference type="AlphaFoldDB" id="A0A2S7SWP9"/>
<evidence type="ECO:0000313" key="3">
    <source>
        <dbReference type="Proteomes" id="UP000239872"/>
    </source>
</evidence>
<dbReference type="PROSITE" id="PS50042">
    <property type="entry name" value="CNMP_BINDING_3"/>
    <property type="match status" value="1"/>
</dbReference>
<evidence type="ECO:0000259" key="1">
    <source>
        <dbReference type="PROSITE" id="PS50042"/>
    </source>
</evidence>
<accession>A0A2S7SWP9</accession>
<dbReference type="SUPFAM" id="SSF51206">
    <property type="entry name" value="cAMP-binding domain-like"/>
    <property type="match status" value="1"/>
</dbReference>
<proteinExistence type="predicted"/>
<dbReference type="EMBL" id="PPSL01000003">
    <property type="protein sequence ID" value="PQJ11138.1"/>
    <property type="molecule type" value="Genomic_DNA"/>
</dbReference>
<name>A0A2S7SWP9_9BACT</name>
<keyword evidence="3" id="KW-1185">Reference proteome</keyword>
<protein>
    <recommendedName>
        <fullName evidence="1">Cyclic nucleotide-binding domain-containing protein</fullName>
    </recommendedName>
</protein>
<dbReference type="Proteomes" id="UP000239872">
    <property type="component" value="Unassembled WGS sequence"/>
</dbReference>
<dbReference type="Pfam" id="PF00027">
    <property type="entry name" value="cNMP_binding"/>
    <property type="match status" value="1"/>
</dbReference>
<feature type="domain" description="Cyclic nucleotide-binding" evidence="1">
    <location>
        <begin position="12"/>
        <end position="88"/>
    </location>
</feature>
<dbReference type="InterPro" id="IPR014710">
    <property type="entry name" value="RmlC-like_jellyroll"/>
</dbReference>
<sequence length="112" mass="13033">MDAQDQMLIIRRNDFLDKLTPDNYETLNILHNYIIADKDAYIYFDAQFLNKLYFVKEGFVKIGNVDEEGNELIKEILQPGDVFGQCMLERNNMNGEFAQAHKCETILCAFTL</sequence>
<dbReference type="InterPro" id="IPR018490">
    <property type="entry name" value="cNMP-bd_dom_sf"/>
</dbReference>